<reference evidence="3" key="1">
    <citation type="submission" date="2017-08" db="EMBL/GenBank/DDBJ databases">
        <authorList>
            <person name="Varghese N."/>
            <person name="Submissions S."/>
        </authorList>
    </citation>
    <scope>NUCLEOTIDE SEQUENCE [LARGE SCALE GENOMIC DNA]</scope>
    <source>
        <strain evidence="3">USBA17B2</strain>
    </source>
</reference>
<evidence type="ECO:0000256" key="1">
    <source>
        <dbReference type="SAM" id="Phobius"/>
    </source>
</evidence>
<dbReference type="AlphaFoldDB" id="A0A285VRG1"/>
<feature type="transmembrane region" description="Helical" evidence="1">
    <location>
        <begin position="73"/>
        <end position="95"/>
    </location>
</feature>
<keyword evidence="3" id="KW-1185">Reference proteome</keyword>
<feature type="transmembrane region" description="Helical" evidence="1">
    <location>
        <begin position="107"/>
        <end position="123"/>
    </location>
</feature>
<keyword evidence="1" id="KW-1133">Transmembrane helix</keyword>
<dbReference type="EMBL" id="OBQK01000008">
    <property type="protein sequence ID" value="SOC56533.1"/>
    <property type="molecule type" value="Genomic_DNA"/>
</dbReference>
<sequence>MNSTRLALVAAVATVLLWGAKSTAIGIAGGLDLSPWESPLFLAGLLAMLTTVVSLALSLTLGRPGWVRAGSAVLATVTGVGLTLVVAAGVDVWATPGPGRHWVWSEVNLWVGALAALGLVVVLRRRHLTEGAS</sequence>
<feature type="transmembrane region" description="Helical" evidence="1">
    <location>
        <begin position="40"/>
        <end position="61"/>
    </location>
</feature>
<evidence type="ECO:0000313" key="2">
    <source>
        <dbReference type="EMBL" id="SOC56533.1"/>
    </source>
</evidence>
<protein>
    <submittedName>
        <fullName evidence="2">Uncharacterized protein</fullName>
    </submittedName>
</protein>
<proteinExistence type="predicted"/>
<dbReference type="RefSeq" id="WP_097188567.1">
    <property type="nucleotide sequence ID" value="NZ_OBQK01000008.1"/>
</dbReference>
<name>A0A285VRG1_9MICO</name>
<organism evidence="2 3">
    <name type="scientific">Ornithinimicrobium cerasi</name>
    <dbReference type="NCBI Taxonomy" id="2248773"/>
    <lineage>
        <taxon>Bacteria</taxon>
        <taxon>Bacillati</taxon>
        <taxon>Actinomycetota</taxon>
        <taxon>Actinomycetes</taxon>
        <taxon>Micrococcales</taxon>
        <taxon>Ornithinimicrobiaceae</taxon>
        <taxon>Ornithinimicrobium</taxon>
    </lineage>
</organism>
<accession>A0A285VRG1</accession>
<keyword evidence="1" id="KW-0812">Transmembrane</keyword>
<keyword evidence="1" id="KW-0472">Membrane</keyword>
<evidence type="ECO:0000313" key="3">
    <source>
        <dbReference type="Proteomes" id="UP000219688"/>
    </source>
</evidence>
<dbReference type="Proteomes" id="UP000219688">
    <property type="component" value="Unassembled WGS sequence"/>
</dbReference>
<gene>
    <name evidence="2" type="ORF">SAMN05421879_10819</name>
</gene>